<name>A0A841J8R5_9SPHI</name>
<feature type="domain" description="RNA polymerase sigma-70 region 2" evidence="5">
    <location>
        <begin position="27"/>
        <end position="93"/>
    </location>
</feature>
<dbReference type="InterPro" id="IPR014284">
    <property type="entry name" value="RNA_pol_sigma-70_dom"/>
</dbReference>
<dbReference type="InterPro" id="IPR013249">
    <property type="entry name" value="RNA_pol_sigma70_r4_t2"/>
</dbReference>
<dbReference type="InterPro" id="IPR014327">
    <property type="entry name" value="RNA_pol_sigma70_bacteroid"/>
</dbReference>
<dbReference type="InterPro" id="IPR039425">
    <property type="entry name" value="RNA_pol_sigma-70-like"/>
</dbReference>
<dbReference type="GO" id="GO:0016987">
    <property type="term" value="F:sigma factor activity"/>
    <property type="evidence" value="ECO:0007669"/>
    <property type="project" value="UniProtKB-KW"/>
</dbReference>
<dbReference type="InterPro" id="IPR013324">
    <property type="entry name" value="RNA_pol_sigma_r3/r4-like"/>
</dbReference>
<evidence type="ECO:0000259" key="6">
    <source>
        <dbReference type="Pfam" id="PF08281"/>
    </source>
</evidence>
<comment type="caution">
    <text evidence="7">The sequence shown here is derived from an EMBL/GenBank/DDBJ whole genome shotgun (WGS) entry which is preliminary data.</text>
</comment>
<evidence type="ECO:0000256" key="2">
    <source>
        <dbReference type="ARBA" id="ARBA00023015"/>
    </source>
</evidence>
<evidence type="ECO:0000313" key="7">
    <source>
        <dbReference type="EMBL" id="MBB6126752.1"/>
    </source>
</evidence>
<dbReference type="Pfam" id="PF04542">
    <property type="entry name" value="Sigma70_r2"/>
    <property type="match status" value="1"/>
</dbReference>
<proteinExistence type="inferred from homology"/>
<evidence type="ECO:0000313" key="8">
    <source>
        <dbReference type="Proteomes" id="UP000548326"/>
    </source>
</evidence>
<reference evidence="7 8" key="1">
    <citation type="submission" date="2020-08" db="EMBL/GenBank/DDBJ databases">
        <title>Genomic Encyclopedia of Type Strains, Phase IV (KMG-V): Genome sequencing to study the core and pangenomes of soil and plant-associated prokaryotes.</title>
        <authorList>
            <person name="Whitman W."/>
        </authorList>
    </citation>
    <scope>NUCLEOTIDE SEQUENCE [LARGE SCALE GENOMIC DNA]</scope>
    <source>
        <strain evidence="7 8">MP601</strain>
    </source>
</reference>
<evidence type="ECO:0000256" key="3">
    <source>
        <dbReference type="ARBA" id="ARBA00023082"/>
    </source>
</evidence>
<protein>
    <submittedName>
        <fullName evidence="7">RNA polymerase sigma-70 factor (ECF subfamily)</fullName>
    </submittedName>
</protein>
<dbReference type="AlphaFoldDB" id="A0A841J8R5"/>
<gene>
    <name evidence="7" type="ORF">HDF22_000857</name>
</gene>
<dbReference type="PANTHER" id="PTHR43133:SF46">
    <property type="entry name" value="RNA POLYMERASE SIGMA-70 FACTOR ECF SUBFAMILY"/>
    <property type="match status" value="1"/>
</dbReference>
<dbReference type="CDD" id="cd06171">
    <property type="entry name" value="Sigma70_r4"/>
    <property type="match status" value="1"/>
</dbReference>
<accession>A0A841J8R5</accession>
<dbReference type="SUPFAM" id="SSF88659">
    <property type="entry name" value="Sigma3 and sigma4 domains of RNA polymerase sigma factors"/>
    <property type="match status" value="1"/>
</dbReference>
<dbReference type="Proteomes" id="UP000548326">
    <property type="component" value="Unassembled WGS sequence"/>
</dbReference>
<feature type="domain" description="RNA polymerase sigma factor 70 region 4 type 2" evidence="6">
    <location>
        <begin position="125"/>
        <end position="175"/>
    </location>
</feature>
<dbReference type="RefSeq" id="WP_183585856.1">
    <property type="nucleotide sequence ID" value="NZ_JACHCA010000002.1"/>
</dbReference>
<dbReference type="InterPro" id="IPR007627">
    <property type="entry name" value="RNA_pol_sigma70_r2"/>
</dbReference>
<dbReference type="PANTHER" id="PTHR43133">
    <property type="entry name" value="RNA POLYMERASE ECF-TYPE SIGMA FACTO"/>
    <property type="match status" value="1"/>
</dbReference>
<dbReference type="SUPFAM" id="SSF88946">
    <property type="entry name" value="Sigma2 domain of RNA polymerase sigma factors"/>
    <property type="match status" value="1"/>
</dbReference>
<dbReference type="Gene3D" id="1.10.10.10">
    <property type="entry name" value="Winged helix-like DNA-binding domain superfamily/Winged helix DNA-binding domain"/>
    <property type="match status" value="1"/>
</dbReference>
<sequence>MAIKPIPNESELIKQVACGSERAFTKLFDAYYMQLGEYVVRLTESVELAEEIVQDVFIKIWTKKECLTEIDNFSYYLFIISRNQTYNFLRKKANERVRQLAWEKQFEEEIYELDQVSTEESYRILIDKAINKLPPQQQKVYLLSRNERLKYEEIATVLNISAETVKKHMKLALRSIKNSISLENNDVIVLILLTPLIFK</sequence>
<dbReference type="InterPro" id="IPR036388">
    <property type="entry name" value="WH-like_DNA-bd_sf"/>
</dbReference>
<dbReference type="Gene3D" id="1.10.1740.10">
    <property type="match status" value="1"/>
</dbReference>
<evidence type="ECO:0000259" key="5">
    <source>
        <dbReference type="Pfam" id="PF04542"/>
    </source>
</evidence>
<evidence type="ECO:0000256" key="1">
    <source>
        <dbReference type="ARBA" id="ARBA00010641"/>
    </source>
</evidence>
<comment type="similarity">
    <text evidence="1">Belongs to the sigma-70 factor family. ECF subfamily.</text>
</comment>
<keyword evidence="3" id="KW-0731">Sigma factor</keyword>
<keyword evidence="4" id="KW-0804">Transcription</keyword>
<evidence type="ECO:0000256" key="4">
    <source>
        <dbReference type="ARBA" id="ARBA00023163"/>
    </source>
</evidence>
<dbReference type="InterPro" id="IPR013325">
    <property type="entry name" value="RNA_pol_sigma_r2"/>
</dbReference>
<dbReference type="NCBIfam" id="TIGR02937">
    <property type="entry name" value="sigma70-ECF"/>
    <property type="match status" value="1"/>
</dbReference>
<dbReference type="Pfam" id="PF08281">
    <property type="entry name" value="Sigma70_r4_2"/>
    <property type="match status" value="1"/>
</dbReference>
<dbReference type="EMBL" id="JACHCA010000002">
    <property type="protein sequence ID" value="MBB6126752.1"/>
    <property type="molecule type" value="Genomic_DNA"/>
</dbReference>
<dbReference type="GO" id="GO:0003677">
    <property type="term" value="F:DNA binding"/>
    <property type="evidence" value="ECO:0007669"/>
    <property type="project" value="InterPro"/>
</dbReference>
<dbReference type="NCBIfam" id="TIGR02985">
    <property type="entry name" value="Sig70_bacteroi1"/>
    <property type="match status" value="1"/>
</dbReference>
<keyword evidence="2" id="KW-0805">Transcription regulation</keyword>
<organism evidence="7 8">
    <name type="scientific">Mucilaginibacter lappiensis</name>
    <dbReference type="NCBI Taxonomy" id="354630"/>
    <lineage>
        <taxon>Bacteria</taxon>
        <taxon>Pseudomonadati</taxon>
        <taxon>Bacteroidota</taxon>
        <taxon>Sphingobacteriia</taxon>
        <taxon>Sphingobacteriales</taxon>
        <taxon>Sphingobacteriaceae</taxon>
        <taxon>Mucilaginibacter</taxon>
    </lineage>
</organism>
<dbReference type="GO" id="GO:0006352">
    <property type="term" value="P:DNA-templated transcription initiation"/>
    <property type="evidence" value="ECO:0007669"/>
    <property type="project" value="InterPro"/>
</dbReference>